<dbReference type="InterPro" id="IPR051541">
    <property type="entry name" value="PTS_SugarTrans_NitroReg"/>
</dbReference>
<evidence type="ECO:0000259" key="1">
    <source>
        <dbReference type="PROSITE" id="PS51094"/>
    </source>
</evidence>
<accession>A0A1Q9YIH6</accession>
<dbReference type="InterPro" id="IPR002178">
    <property type="entry name" value="PTS_EIIA_type-2_dom"/>
</dbReference>
<dbReference type="Proteomes" id="UP000186758">
    <property type="component" value="Unassembled WGS sequence"/>
</dbReference>
<dbReference type="AlphaFoldDB" id="A0A1Q9YIH6"/>
<dbReference type="InterPro" id="IPR016152">
    <property type="entry name" value="PTrfase/Anion_transptr"/>
</dbReference>
<protein>
    <recommendedName>
        <fullName evidence="1">PTS EIIA type-2 domain-containing protein</fullName>
    </recommendedName>
</protein>
<dbReference type="CDD" id="cd00211">
    <property type="entry name" value="PTS_IIA_fru"/>
    <property type="match status" value="1"/>
</dbReference>
<dbReference type="SUPFAM" id="SSF55804">
    <property type="entry name" value="Phoshotransferase/anion transport protein"/>
    <property type="match status" value="1"/>
</dbReference>
<dbReference type="Pfam" id="PF00359">
    <property type="entry name" value="PTS_EIIA_2"/>
    <property type="match status" value="1"/>
</dbReference>
<reference evidence="2 3" key="1">
    <citation type="submission" date="2016-11" db="EMBL/GenBank/DDBJ databases">
        <title>Description of two novel members of the family Erysipelotrichaceae: Ileibacterium lipovorans gen. nov., sp. nov. and Dubosiella newyorkensis, gen. nov., sp. nov.</title>
        <authorList>
            <person name="Cox L.M."/>
            <person name="Sohn J."/>
            <person name="Tyrrell K.L."/>
            <person name="Citron D.M."/>
            <person name="Lawson P.A."/>
            <person name="Patel N.B."/>
            <person name="Iizumi T."/>
            <person name="Perez-Perez G.I."/>
            <person name="Goldstein E.J."/>
            <person name="Blaser M.J."/>
        </authorList>
    </citation>
    <scope>NUCLEOTIDE SEQUENCE [LARGE SCALE GENOMIC DNA]</scope>
    <source>
        <strain evidence="2 3">NYU-BL-K8</strain>
    </source>
</reference>
<dbReference type="EMBL" id="MPJZ01000088">
    <property type="protein sequence ID" value="OLU44080.1"/>
    <property type="molecule type" value="Genomic_DNA"/>
</dbReference>
<dbReference type="PANTHER" id="PTHR47738">
    <property type="entry name" value="PTS SYSTEM FRUCTOSE-LIKE EIIA COMPONENT-RELATED"/>
    <property type="match status" value="1"/>
</dbReference>
<dbReference type="Gene3D" id="3.40.930.10">
    <property type="entry name" value="Mannitol-specific EII, Chain A"/>
    <property type="match status" value="1"/>
</dbReference>
<proteinExistence type="predicted"/>
<sequence length="155" mass="17546">MMDTSLVFLDADFSSRDDLFHTMGSWLKDNGYVNEDYREAVCRREEEFPTGLKVPGHQLAIPHTDSEYIEKPGLVFVRPKNPLAFQEMCSGDPVDAEMIFLLLVKDKKDQMPLLSGLMARFGDGELMDRLSRETDPEVIADLLDHCVKGETTCLS</sequence>
<feature type="domain" description="PTS EIIA type-2" evidence="1">
    <location>
        <begin position="1"/>
        <end position="146"/>
    </location>
</feature>
<dbReference type="PROSITE" id="PS51094">
    <property type="entry name" value="PTS_EIIA_TYPE_2"/>
    <property type="match status" value="1"/>
</dbReference>
<organism evidence="2 3">
    <name type="scientific">Faecalibaculum rodentium</name>
    <dbReference type="NCBI Taxonomy" id="1702221"/>
    <lineage>
        <taxon>Bacteria</taxon>
        <taxon>Bacillati</taxon>
        <taxon>Bacillota</taxon>
        <taxon>Erysipelotrichia</taxon>
        <taxon>Erysipelotrichales</taxon>
        <taxon>Erysipelotrichaceae</taxon>
        <taxon>Faecalibaculum</taxon>
    </lineage>
</organism>
<evidence type="ECO:0000313" key="3">
    <source>
        <dbReference type="Proteomes" id="UP000186758"/>
    </source>
</evidence>
<evidence type="ECO:0000313" key="2">
    <source>
        <dbReference type="EMBL" id="OLU44080.1"/>
    </source>
</evidence>
<name>A0A1Q9YIH6_9FIRM</name>
<gene>
    <name evidence="2" type="ORF">BO223_09710</name>
</gene>
<comment type="caution">
    <text evidence="2">The sequence shown here is derived from an EMBL/GenBank/DDBJ whole genome shotgun (WGS) entry which is preliminary data.</text>
</comment>
<dbReference type="PANTHER" id="PTHR47738:SF3">
    <property type="entry name" value="PHOSPHOTRANSFERASE SYSTEM MANNITOL_FRUCTOSE-SPECIFIC IIA DOMAIN CONTAINING PROTEIN"/>
    <property type="match status" value="1"/>
</dbReference>